<keyword evidence="4" id="KW-1185">Reference proteome</keyword>
<accession>A0AAV2CVE7</accession>
<dbReference type="EMBL" id="OZ034814">
    <property type="protein sequence ID" value="CAL1359551.1"/>
    <property type="molecule type" value="Genomic_DNA"/>
</dbReference>
<dbReference type="Gene3D" id="4.10.60.10">
    <property type="entry name" value="Zinc finger, CCHC-type"/>
    <property type="match status" value="1"/>
</dbReference>
<keyword evidence="1" id="KW-0863">Zinc-finger</keyword>
<reference evidence="3 4" key="1">
    <citation type="submission" date="2024-04" db="EMBL/GenBank/DDBJ databases">
        <authorList>
            <person name="Fracassetti M."/>
        </authorList>
    </citation>
    <scope>NUCLEOTIDE SEQUENCE [LARGE SCALE GENOMIC DNA]</scope>
</reference>
<evidence type="ECO:0000313" key="4">
    <source>
        <dbReference type="Proteomes" id="UP001497516"/>
    </source>
</evidence>
<gene>
    <name evidence="3" type="ORF">LTRI10_LOCUS7029</name>
</gene>
<feature type="domain" description="CCHC-type" evidence="2">
    <location>
        <begin position="107"/>
        <end position="122"/>
    </location>
</feature>
<dbReference type="Proteomes" id="UP001497516">
    <property type="component" value="Chromosome 10"/>
</dbReference>
<sequence>MRLRPEFESVRSTLINQDEITMDGVLGKLLREETRIHTQAKLNTRPGEGDVVYAAPSGSYGLERSGDHAFAVGCPHFQQRVPMSELECHHCHVKGHLQKHCRQRNICVYCKKPGHIVLDCPSLQNRSRSSAGARSIPPHAGSSSLPAFVAQQSQPSSNGFVISPEAVEDLVNAALQRSLPTVLSSAFASLQTSGILKPWLLDSACFNHMKSDISTLKNGVPVRDMTL</sequence>
<dbReference type="InterPro" id="IPR001878">
    <property type="entry name" value="Znf_CCHC"/>
</dbReference>
<dbReference type="GO" id="GO:0008270">
    <property type="term" value="F:zinc ion binding"/>
    <property type="evidence" value="ECO:0007669"/>
    <property type="project" value="UniProtKB-KW"/>
</dbReference>
<proteinExistence type="predicted"/>
<dbReference type="GO" id="GO:0003676">
    <property type="term" value="F:nucleic acid binding"/>
    <property type="evidence" value="ECO:0007669"/>
    <property type="project" value="InterPro"/>
</dbReference>
<evidence type="ECO:0000259" key="2">
    <source>
        <dbReference type="PROSITE" id="PS50158"/>
    </source>
</evidence>
<protein>
    <recommendedName>
        <fullName evidence="2">CCHC-type domain-containing protein</fullName>
    </recommendedName>
</protein>
<dbReference type="PROSITE" id="PS50158">
    <property type="entry name" value="ZF_CCHC"/>
    <property type="match status" value="1"/>
</dbReference>
<dbReference type="AlphaFoldDB" id="A0AAV2CVE7"/>
<evidence type="ECO:0000313" key="3">
    <source>
        <dbReference type="EMBL" id="CAL1359551.1"/>
    </source>
</evidence>
<organism evidence="3 4">
    <name type="scientific">Linum trigynum</name>
    <dbReference type="NCBI Taxonomy" id="586398"/>
    <lineage>
        <taxon>Eukaryota</taxon>
        <taxon>Viridiplantae</taxon>
        <taxon>Streptophyta</taxon>
        <taxon>Embryophyta</taxon>
        <taxon>Tracheophyta</taxon>
        <taxon>Spermatophyta</taxon>
        <taxon>Magnoliopsida</taxon>
        <taxon>eudicotyledons</taxon>
        <taxon>Gunneridae</taxon>
        <taxon>Pentapetalae</taxon>
        <taxon>rosids</taxon>
        <taxon>fabids</taxon>
        <taxon>Malpighiales</taxon>
        <taxon>Linaceae</taxon>
        <taxon>Linum</taxon>
    </lineage>
</organism>
<evidence type="ECO:0000256" key="1">
    <source>
        <dbReference type="PROSITE-ProRule" id="PRU00047"/>
    </source>
</evidence>
<dbReference type="SMART" id="SM00343">
    <property type="entry name" value="ZnF_C2HC"/>
    <property type="match status" value="2"/>
</dbReference>
<keyword evidence="1" id="KW-0479">Metal-binding</keyword>
<name>A0AAV2CVE7_9ROSI</name>
<dbReference type="InterPro" id="IPR036875">
    <property type="entry name" value="Znf_CCHC_sf"/>
</dbReference>
<dbReference type="SUPFAM" id="SSF57756">
    <property type="entry name" value="Retrovirus zinc finger-like domains"/>
    <property type="match status" value="1"/>
</dbReference>
<keyword evidence="1" id="KW-0862">Zinc</keyword>